<evidence type="ECO:0000256" key="5">
    <source>
        <dbReference type="ARBA" id="ARBA00023163"/>
    </source>
</evidence>
<keyword evidence="2" id="KW-0902">Two-component regulatory system</keyword>
<dbReference type="PANTHER" id="PTHR48111">
    <property type="entry name" value="REGULATOR OF RPOS"/>
    <property type="match status" value="1"/>
</dbReference>
<organism evidence="9 10">
    <name type="scientific">Xylanimonas ulmi</name>
    <dbReference type="NCBI Taxonomy" id="228973"/>
    <lineage>
        <taxon>Bacteria</taxon>
        <taxon>Bacillati</taxon>
        <taxon>Actinomycetota</taxon>
        <taxon>Actinomycetes</taxon>
        <taxon>Micrococcales</taxon>
        <taxon>Promicromonosporaceae</taxon>
        <taxon>Xylanimonas</taxon>
    </lineage>
</organism>
<evidence type="ECO:0000256" key="1">
    <source>
        <dbReference type="ARBA" id="ARBA00022553"/>
    </source>
</evidence>
<dbReference type="EMBL" id="SGWX01000001">
    <property type="protein sequence ID" value="RZS60733.1"/>
    <property type="molecule type" value="Genomic_DNA"/>
</dbReference>
<dbReference type="InterPro" id="IPR001867">
    <property type="entry name" value="OmpR/PhoB-type_DNA-bd"/>
</dbReference>
<dbReference type="GO" id="GO:0006355">
    <property type="term" value="P:regulation of DNA-templated transcription"/>
    <property type="evidence" value="ECO:0007669"/>
    <property type="project" value="InterPro"/>
</dbReference>
<dbReference type="Proteomes" id="UP000293852">
    <property type="component" value="Unassembled WGS sequence"/>
</dbReference>
<dbReference type="SUPFAM" id="SSF46894">
    <property type="entry name" value="C-terminal effector domain of the bipartite response regulators"/>
    <property type="match status" value="1"/>
</dbReference>
<keyword evidence="3" id="KW-0805">Transcription regulation</keyword>
<evidence type="ECO:0000259" key="8">
    <source>
        <dbReference type="PROSITE" id="PS51755"/>
    </source>
</evidence>
<feature type="compositionally biased region" description="Polar residues" evidence="7">
    <location>
        <begin position="1"/>
        <end position="11"/>
    </location>
</feature>
<dbReference type="Gene3D" id="1.10.10.10">
    <property type="entry name" value="Winged helix-like DNA-binding domain superfamily/Winged helix DNA-binding domain"/>
    <property type="match status" value="1"/>
</dbReference>
<evidence type="ECO:0000256" key="6">
    <source>
        <dbReference type="PROSITE-ProRule" id="PRU01091"/>
    </source>
</evidence>
<evidence type="ECO:0000256" key="3">
    <source>
        <dbReference type="ARBA" id="ARBA00023015"/>
    </source>
</evidence>
<dbReference type="GO" id="GO:0000976">
    <property type="term" value="F:transcription cis-regulatory region binding"/>
    <property type="evidence" value="ECO:0007669"/>
    <property type="project" value="TreeGrafter"/>
</dbReference>
<evidence type="ECO:0000256" key="7">
    <source>
        <dbReference type="SAM" id="MobiDB-lite"/>
    </source>
</evidence>
<comment type="caution">
    <text evidence="9">The sequence shown here is derived from an EMBL/GenBank/DDBJ whole genome shotgun (WGS) entry which is preliminary data.</text>
</comment>
<evidence type="ECO:0000313" key="9">
    <source>
        <dbReference type="EMBL" id="RZS60733.1"/>
    </source>
</evidence>
<dbReference type="GO" id="GO:0005829">
    <property type="term" value="C:cytosol"/>
    <property type="evidence" value="ECO:0007669"/>
    <property type="project" value="TreeGrafter"/>
</dbReference>
<dbReference type="CDD" id="cd00383">
    <property type="entry name" value="trans_reg_C"/>
    <property type="match status" value="1"/>
</dbReference>
<feature type="DNA-binding region" description="OmpR/PhoB-type" evidence="6">
    <location>
        <begin position="88"/>
        <end position="189"/>
    </location>
</feature>
<accession>A0A4Q7M1C2</accession>
<dbReference type="PANTHER" id="PTHR48111:SF1">
    <property type="entry name" value="TWO-COMPONENT RESPONSE REGULATOR ORR33"/>
    <property type="match status" value="1"/>
</dbReference>
<reference evidence="9 10" key="1">
    <citation type="submission" date="2019-02" db="EMBL/GenBank/DDBJ databases">
        <title>Sequencing the genomes of 1000 actinobacteria strains.</title>
        <authorList>
            <person name="Klenk H.-P."/>
        </authorList>
    </citation>
    <scope>NUCLEOTIDE SEQUENCE [LARGE SCALE GENOMIC DNA]</scope>
    <source>
        <strain evidence="9 10">DSM 16932</strain>
    </source>
</reference>
<keyword evidence="1" id="KW-0597">Phosphoprotein</keyword>
<gene>
    <name evidence="9" type="ORF">EV386_1011</name>
</gene>
<name>A0A4Q7M1C2_9MICO</name>
<sequence>MEATLSVTSLASPRAAGRSTSSPRGFVLTVDLTAVADCDRAEMLRSISTLAELAYEWFPRCRTQVALTGDGRRVRAASQPPALRERLEALGSHADISLDLVSRTARASGREVELTDREAALLAYLARVEDRVVSRSELLDTVWSDGAAPVGVNRTETRTVDVHVHRVRRKLGLADLILTVWGTGYRLNPDYQVRLVS</sequence>
<proteinExistence type="predicted"/>
<dbReference type="Pfam" id="PF00486">
    <property type="entry name" value="Trans_reg_C"/>
    <property type="match status" value="1"/>
</dbReference>
<dbReference type="AlphaFoldDB" id="A0A4Q7M1C2"/>
<dbReference type="GO" id="GO:0000156">
    <property type="term" value="F:phosphorelay response regulator activity"/>
    <property type="evidence" value="ECO:0007669"/>
    <property type="project" value="TreeGrafter"/>
</dbReference>
<dbReference type="PROSITE" id="PS51755">
    <property type="entry name" value="OMPR_PHOB"/>
    <property type="match status" value="1"/>
</dbReference>
<dbReference type="GO" id="GO:0032993">
    <property type="term" value="C:protein-DNA complex"/>
    <property type="evidence" value="ECO:0007669"/>
    <property type="project" value="TreeGrafter"/>
</dbReference>
<feature type="region of interest" description="Disordered" evidence="7">
    <location>
        <begin position="1"/>
        <end position="22"/>
    </location>
</feature>
<keyword evidence="10" id="KW-1185">Reference proteome</keyword>
<dbReference type="InterPro" id="IPR016032">
    <property type="entry name" value="Sig_transdc_resp-reg_C-effctor"/>
</dbReference>
<evidence type="ECO:0000313" key="10">
    <source>
        <dbReference type="Proteomes" id="UP000293852"/>
    </source>
</evidence>
<dbReference type="InterPro" id="IPR039420">
    <property type="entry name" value="WalR-like"/>
</dbReference>
<dbReference type="InterPro" id="IPR036388">
    <property type="entry name" value="WH-like_DNA-bd_sf"/>
</dbReference>
<keyword evidence="5" id="KW-0804">Transcription</keyword>
<evidence type="ECO:0000256" key="4">
    <source>
        <dbReference type="ARBA" id="ARBA00023125"/>
    </source>
</evidence>
<dbReference type="SMART" id="SM00862">
    <property type="entry name" value="Trans_reg_C"/>
    <property type="match status" value="1"/>
</dbReference>
<protein>
    <submittedName>
        <fullName evidence="9">Transcriptional regulator</fullName>
    </submittedName>
</protein>
<keyword evidence="4 6" id="KW-0238">DNA-binding</keyword>
<evidence type="ECO:0000256" key="2">
    <source>
        <dbReference type="ARBA" id="ARBA00023012"/>
    </source>
</evidence>
<feature type="domain" description="OmpR/PhoB-type" evidence="8">
    <location>
        <begin position="88"/>
        <end position="189"/>
    </location>
</feature>